<evidence type="ECO:0000256" key="3">
    <source>
        <dbReference type="ARBA" id="ARBA00016011"/>
    </source>
</evidence>
<dbReference type="GO" id="GO:0003677">
    <property type="term" value="F:DNA binding"/>
    <property type="evidence" value="ECO:0007669"/>
    <property type="project" value="UniProtKB-KW"/>
</dbReference>
<comment type="caution">
    <text evidence="10">The sequence shown here is derived from an EMBL/GenBank/DDBJ whole genome shotgun (WGS) entry which is preliminary data.</text>
</comment>
<dbReference type="Proteomes" id="UP001149074">
    <property type="component" value="Unassembled WGS sequence"/>
</dbReference>
<feature type="region of interest" description="Disordered" evidence="8">
    <location>
        <begin position="1"/>
        <end position="34"/>
    </location>
</feature>
<evidence type="ECO:0000256" key="7">
    <source>
        <dbReference type="ARBA" id="ARBA00032930"/>
    </source>
</evidence>
<evidence type="ECO:0000313" key="11">
    <source>
        <dbReference type="Proteomes" id="UP001149074"/>
    </source>
</evidence>
<feature type="domain" description="DNA polymerase alpha/delta/epsilon subunit B" evidence="9">
    <location>
        <begin position="425"/>
        <end position="695"/>
    </location>
</feature>
<name>A0A9W9KF58_9EURO</name>
<comment type="subcellular location">
    <subcellularLocation>
        <location evidence="1">Nucleus</location>
    </subcellularLocation>
</comment>
<evidence type="ECO:0000256" key="4">
    <source>
        <dbReference type="ARBA" id="ARBA00022705"/>
    </source>
</evidence>
<dbReference type="RefSeq" id="XP_056476237.1">
    <property type="nucleotide sequence ID" value="XM_056615880.1"/>
</dbReference>
<keyword evidence="6" id="KW-0539">Nucleus</keyword>
<reference evidence="10" key="1">
    <citation type="submission" date="2022-11" db="EMBL/GenBank/DDBJ databases">
        <authorList>
            <person name="Petersen C."/>
        </authorList>
    </citation>
    <scope>NUCLEOTIDE SEQUENCE</scope>
    <source>
        <strain evidence="10">IBT 30761</strain>
    </source>
</reference>
<dbReference type="GO" id="GO:0008622">
    <property type="term" value="C:epsilon DNA polymerase complex"/>
    <property type="evidence" value="ECO:0007669"/>
    <property type="project" value="InterPro"/>
</dbReference>
<dbReference type="GO" id="GO:0006261">
    <property type="term" value="P:DNA-templated DNA replication"/>
    <property type="evidence" value="ECO:0007669"/>
    <property type="project" value="InterPro"/>
</dbReference>
<feature type="region of interest" description="Disordered" evidence="8">
    <location>
        <begin position="139"/>
        <end position="164"/>
    </location>
</feature>
<dbReference type="PANTHER" id="PTHR12708:SF0">
    <property type="entry name" value="DNA POLYMERASE EPSILON SUBUNIT 2"/>
    <property type="match status" value="1"/>
</dbReference>
<organism evidence="10 11">
    <name type="scientific">Penicillium argentinense</name>
    <dbReference type="NCBI Taxonomy" id="1131581"/>
    <lineage>
        <taxon>Eukaryota</taxon>
        <taxon>Fungi</taxon>
        <taxon>Dikarya</taxon>
        <taxon>Ascomycota</taxon>
        <taxon>Pezizomycotina</taxon>
        <taxon>Eurotiomycetes</taxon>
        <taxon>Eurotiomycetidae</taxon>
        <taxon>Eurotiales</taxon>
        <taxon>Aspergillaceae</taxon>
        <taxon>Penicillium</taxon>
    </lineage>
</organism>
<gene>
    <name evidence="10" type="ORF">N7532_003386</name>
</gene>
<accession>A0A9W9KF58</accession>
<dbReference type="GO" id="GO:0042276">
    <property type="term" value="P:error-prone translesion synthesis"/>
    <property type="evidence" value="ECO:0007669"/>
    <property type="project" value="TreeGrafter"/>
</dbReference>
<evidence type="ECO:0000259" key="9">
    <source>
        <dbReference type="Pfam" id="PF04042"/>
    </source>
</evidence>
<evidence type="ECO:0000256" key="5">
    <source>
        <dbReference type="ARBA" id="ARBA00023125"/>
    </source>
</evidence>
<evidence type="ECO:0000256" key="6">
    <source>
        <dbReference type="ARBA" id="ARBA00023242"/>
    </source>
</evidence>
<evidence type="ECO:0000313" key="10">
    <source>
        <dbReference type="EMBL" id="KAJ5102857.1"/>
    </source>
</evidence>
<dbReference type="InterPro" id="IPR007185">
    <property type="entry name" value="DNA_pol_a/d/e_bsu"/>
</dbReference>
<sequence>MEPTSTPRHTDRLKATDPIPSSSPAFGTPARPFRMPKTYAPPTKTSILPILLPPSTLRPVAFRTFTRKHNLTISSPALQILAVFVGKNCGSGWREEGLAEKVLDETLEGSMSGGRVVAGKTTSSDGSSKVSGMGADVGRIDLNKDHSQGSLTSRAAGAEEDESQISTHPRNWLKVIEAFDLPRLTYNVDKKYFEAVKSKPTLFPPPSHKTALFRDRYNLVYQRLLRNESFQSSFSIAGIPSLQRSSSNIATQQSYKLTPIANLLGRSGTSHLLLGLLATSPTGDLSLVDLTGTVALDLSHARMIPEDGAWFAPGMIVLVDGIYEEEEMVKGSILGGNTGVGGAIGGHFVGVSICGPPCERRDISLGTGNRQGSGELSSSGGFGWVDFLGIGSERAQGTRMRRIQEKCLQSEPEATEATPPRLKLAVMSEINLDNMRTLDALRKVFSSYNDLALHERPQTFVLIGNFVQRAVINGGGRAGSIEYKEYFDSLAVVLSEFPALLQHSTFVFVPGDNDPWASAFSAGAASSIPRQPIPELFTSRVRRAFATANSELDRSQTSEPAGEAVWTSNPARLSWFGPVHDIAIFRDDISGRLRRSAIDTKADEDESDTTMHEALENDTVSMEPEPTEQVNGNRNDAVSPAALMARRLVKSVLDQGTISPFPLTMRPVLWDHSSAVQLYPLPTALVLADSEATPFCMTYEGCHVMNPGRLLPEGGLQNVRWVEYDVLRNRGKVREERY</sequence>
<keyword evidence="4" id="KW-0235">DNA replication</keyword>
<keyword evidence="5" id="KW-0238">DNA-binding</keyword>
<protein>
    <recommendedName>
        <fullName evidence="3">DNA polymerase epsilon subunit B</fullName>
    </recommendedName>
    <alternativeName>
        <fullName evidence="7">DNA polymerase II subunit 2</fullName>
    </alternativeName>
</protein>
<reference evidence="10" key="2">
    <citation type="journal article" date="2023" name="IMA Fungus">
        <title>Comparative genomic study of the Penicillium genus elucidates a diverse pangenome and 15 lateral gene transfer events.</title>
        <authorList>
            <person name="Petersen C."/>
            <person name="Sorensen T."/>
            <person name="Nielsen M.R."/>
            <person name="Sondergaard T.E."/>
            <person name="Sorensen J.L."/>
            <person name="Fitzpatrick D.A."/>
            <person name="Frisvad J.C."/>
            <person name="Nielsen K.L."/>
        </authorList>
    </citation>
    <scope>NUCLEOTIDE SEQUENCE</scope>
    <source>
        <strain evidence="10">IBT 30761</strain>
    </source>
</reference>
<dbReference type="PANTHER" id="PTHR12708">
    <property type="entry name" value="DNA POLYMERASE EPSILON SUBUNIT B"/>
    <property type="match status" value="1"/>
</dbReference>
<comment type="similarity">
    <text evidence="2">Belongs to the DNA polymerase epsilon subunit B family.</text>
</comment>
<dbReference type="OrthoDB" id="10254730at2759"/>
<evidence type="ECO:0000256" key="8">
    <source>
        <dbReference type="SAM" id="MobiDB-lite"/>
    </source>
</evidence>
<proteinExistence type="inferred from homology"/>
<dbReference type="AlphaFoldDB" id="A0A9W9KF58"/>
<dbReference type="GeneID" id="81354859"/>
<dbReference type="EMBL" id="JAPQKI010000004">
    <property type="protein sequence ID" value="KAJ5102857.1"/>
    <property type="molecule type" value="Genomic_DNA"/>
</dbReference>
<keyword evidence="11" id="KW-1185">Reference proteome</keyword>
<dbReference type="Pfam" id="PF04042">
    <property type="entry name" value="DNA_pol_E_B"/>
    <property type="match status" value="1"/>
</dbReference>
<evidence type="ECO:0000256" key="1">
    <source>
        <dbReference type="ARBA" id="ARBA00004123"/>
    </source>
</evidence>
<dbReference type="InterPro" id="IPR016266">
    <property type="entry name" value="POLE2"/>
</dbReference>
<evidence type="ECO:0000256" key="2">
    <source>
        <dbReference type="ARBA" id="ARBA00009560"/>
    </source>
</evidence>